<evidence type="ECO:0000256" key="5">
    <source>
        <dbReference type="ARBA" id="ARBA00022691"/>
    </source>
</evidence>
<dbReference type="EMBL" id="JAERQG010000001">
    <property type="protein sequence ID" value="MBL0764183.1"/>
    <property type="molecule type" value="Genomic_DNA"/>
</dbReference>
<evidence type="ECO:0000256" key="3">
    <source>
        <dbReference type="ARBA" id="ARBA00022603"/>
    </source>
</evidence>
<reference evidence="7" key="1">
    <citation type="submission" date="2021-01" db="EMBL/GenBank/DDBJ databases">
        <title>Marivirga sp. nov., isolated from intertidal surface sediments.</title>
        <authorList>
            <person name="Zhang M."/>
        </authorList>
    </citation>
    <scope>NUCLEOTIDE SEQUENCE</scope>
    <source>
        <strain evidence="7">SM1354</strain>
    </source>
</reference>
<dbReference type="GO" id="GO:0005840">
    <property type="term" value="C:ribosome"/>
    <property type="evidence" value="ECO:0007669"/>
    <property type="project" value="UniProtKB-KW"/>
</dbReference>
<protein>
    <recommendedName>
        <fullName evidence="6">Ribosomal protein L11 methyltransferase</fullName>
        <shortName evidence="6">L11 Mtase</shortName>
        <ecNumber evidence="6">2.1.1.-</ecNumber>
    </recommendedName>
</protein>
<dbReference type="Proteomes" id="UP000642920">
    <property type="component" value="Unassembled WGS sequence"/>
</dbReference>
<sequence>MSYQALDLNCSEEFVDILIAEMAELGFSTFEEKDENKGFIAYTDEGLKVPETKIQMVLDKYGISESVSFSLSSVEKENWNADWEKNYDPIIIADKVLVRASFHEPKPELPYEIIVTPKMSFGTGHHETTHQLVEMMLSLDMKNKQVLDAGCGTGILGIFAAILGAEKVAAYDIDEWAVENSIENFGLNKIEQSQFKVWQGDASTISSDKYDIILANINRNILLEDFMHFQQHMRPGSYLLLSGFYEADIQDLLTEAGKYSLKEESRSLRNKWAALCLQKSE</sequence>
<organism evidence="7 8">
    <name type="scientific">Marivirga atlantica</name>
    <dbReference type="NCBI Taxonomy" id="1548457"/>
    <lineage>
        <taxon>Bacteria</taxon>
        <taxon>Pseudomonadati</taxon>
        <taxon>Bacteroidota</taxon>
        <taxon>Cytophagia</taxon>
        <taxon>Cytophagales</taxon>
        <taxon>Marivirgaceae</taxon>
        <taxon>Marivirga</taxon>
    </lineage>
</organism>
<feature type="binding site" evidence="6">
    <location>
        <position position="150"/>
    </location>
    <ligand>
        <name>S-adenosyl-L-methionine</name>
        <dbReference type="ChEBI" id="CHEBI:59789"/>
    </ligand>
</feature>
<dbReference type="HAMAP" id="MF_00735">
    <property type="entry name" value="Methyltr_PrmA"/>
    <property type="match status" value="1"/>
</dbReference>
<dbReference type="GO" id="GO:0005737">
    <property type="term" value="C:cytoplasm"/>
    <property type="evidence" value="ECO:0007669"/>
    <property type="project" value="UniProtKB-SubCell"/>
</dbReference>
<dbReference type="GO" id="GO:0008276">
    <property type="term" value="F:protein methyltransferase activity"/>
    <property type="evidence" value="ECO:0007669"/>
    <property type="project" value="UniProtKB-UniRule"/>
</dbReference>
<dbReference type="InterPro" id="IPR050078">
    <property type="entry name" value="Ribosomal_L11_MeTrfase_PrmA"/>
</dbReference>
<evidence type="ECO:0000313" key="8">
    <source>
        <dbReference type="Proteomes" id="UP000642920"/>
    </source>
</evidence>
<dbReference type="PIRSF" id="PIRSF000401">
    <property type="entry name" value="RPL11_MTase"/>
    <property type="match status" value="1"/>
</dbReference>
<comment type="similarity">
    <text evidence="1 6">Belongs to the methyltransferase superfamily. PrmA family.</text>
</comment>
<evidence type="ECO:0000313" key="7">
    <source>
        <dbReference type="EMBL" id="MBL0764183.1"/>
    </source>
</evidence>
<keyword evidence="5 6" id="KW-0949">S-adenosyl-L-methionine</keyword>
<dbReference type="Pfam" id="PF06325">
    <property type="entry name" value="PrmA"/>
    <property type="match status" value="1"/>
</dbReference>
<comment type="catalytic activity">
    <reaction evidence="6">
        <text>L-lysyl-[protein] + 3 S-adenosyl-L-methionine = N(6),N(6),N(6)-trimethyl-L-lysyl-[protein] + 3 S-adenosyl-L-homocysteine + 3 H(+)</text>
        <dbReference type="Rhea" id="RHEA:54192"/>
        <dbReference type="Rhea" id="RHEA-COMP:9752"/>
        <dbReference type="Rhea" id="RHEA-COMP:13826"/>
        <dbReference type="ChEBI" id="CHEBI:15378"/>
        <dbReference type="ChEBI" id="CHEBI:29969"/>
        <dbReference type="ChEBI" id="CHEBI:57856"/>
        <dbReference type="ChEBI" id="CHEBI:59789"/>
        <dbReference type="ChEBI" id="CHEBI:61961"/>
    </reaction>
</comment>
<keyword evidence="4 6" id="KW-0808">Transferase</keyword>
<keyword evidence="2 6" id="KW-0963">Cytoplasm</keyword>
<feature type="binding site" evidence="6">
    <location>
        <position position="172"/>
    </location>
    <ligand>
        <name>S-adenosyl-L-methionine</name>
        <dbReference type="ChEBI" id="CHEBI:59789"/>
    </ligand>
</feature>
<comment type="function">
    <text evidence="6">Methylates ribosomal protein L11.</text>
</comment>
<feature type="binding site" evidence="6">
    <location>
        <position position="216"/>
    </location>
    <ligand>
        <name>S-adenosyl-L-methionine</name>
        <dbReference type="ChEBI" id="CHEBI:59789"/>
    </ligand>
</feature>
<evidence type="ECO:0000256" key="6">
    <source>
        <dbReference type="HAMAP-Rule" id="MF_00735"/>
    </source>
</evidence>
<dbReference type="Gene3D" id="3.40.50.150">
    <property type="entry name" value="Vaccinia Virus protein VP39"/>
    <property type="match status" value="1"/>
</dbReference>
<dbReference type="CDD" id="cd02440">
    <property type="entry name" value="AdoMet_MTases"/>
    <property type="match status" value="1"/>
</dbReference>
<dbReference type="NCBIfam" id="NF001785">
    <property type="entry name" value="PRK00517.2-2"/>
    <property type="match status" value="1"/>
</dbReference>
<dbReference type="InterPro" id="IPR004498">
    <property type="entry name" value="Ribosomal_PrmA_MeTrfase"/>
</dbReference>
<dbReference type="RefSeq" id="WP_201917523.1">
    <property type="nucleotide sequence ID" value="NZ_JAERQG010000001.1"/>
</dbReference>
<gene>
    <name evidence="6 7" type="primary">prmA</name>
    <name evidence="7" type="ORF">JKP34_02895</name>
</gene>
<dbReference type="EC" id="2.1.1.-" evidence="6"/>
<dbReference type="GO" id="GO:0032259">
    <property type="term" value="P:methylation"/>
    <property type="evidence" value="ECO:0007669"/>
    <property type="project" value="UniProtKB-KW"/>
</dbReference>
<accession>A0A937ADD1</accession>
<keyword evidence="3 6" id="KW-0489">Methyltransferase</keyword>
<dbReference type="SUPFAM" id="SSF53335">
    <property type="entry name" value="S-adenosyl-L-methionine-dependent methyltransferases"/>
    <property type="match status" value="1"/>
</dbReference>
<dbReference type="PANTHER" id="PTHR43648:SF1">
    <property type="entry name" value="ELECTRON TRANSFER FLAVOPROTEIN BETA SUBUNIT LYSINE METHYLTRANSFERASE"/>
    <property type="match status" value="1"/>
</dbReference>
<evidence type="ECO:0000256" key="4">
    <source>
        <dbReference type="ARBA" id="ARBA00022679"/>
    </source>
</evidence>
<feature type="binding site" evidence="6">
    <location>
        <position position="129"/>
    </location>
    <ligand>
        <name>S-adenosyl-L-methionine</name>
        <dbReference type="ChEBI" id="CHEBI:59789"/>
    </ligand>
</feature>
<keyword evidence="8" id="KW-1185">Reference proteome</keyword>
<dbReference type="PANTHER" id="PTHR43648">
    <property type="entry name" value="ELECTRON TRANSFER FLAVOPROTEIN BETA SUBUNIT LYSINE METHYLTRANSFERASE"/>
    <property type="match status" value="1"/>
</dbReference>
<evidence type="ECO:0000256" key="1">
    <source>
        <dbReference type="ARBA" id="ARBA00009741"/>
    </source>
</evidence>
<dbReference type="InterPro" id="IPR029063">
    <property type="entry name" value="SAM-dependent_MTases_sf"/>
</dbReference>
<name>A0A937ADD1_9BACT</name>
<comment type="subcellular location">
    <subcellularLocation>
        <location evidence="6">Cytoplasm</location>
    </subcellularLocation>
</comment>
<proteinExistence type="inferred from homology"/>
<dbReference type="AlphaFoldDB" id="A0A937ADD1"/>
<comment type="caution">
    <text evidence="7">The sequence shown here is derived from an EMBL/GenBank/DDBJ whole genome shotgun (WGS) entry which is preliminary data.</text>
</comment>
<keyword evidence="7" id="KW-0687">Ribonucleoprotein</keyword>
<keyword evidence="7" id="KW-0689">Ribosomal protein</keyword>
<evidence type="ECO:0000256" key="2">
    <source>
        <dbReference type="ARBA" id="ARBA00022490"/>
    </source>
</evidence>